<dbReference type="Proteomes" id="UP000664521">
    <property type="component" value="Unassembled WGS sequence"/>
</dbReference>
<reference evidence="1" key="1">
    <citation type="submission" date="2021-03" db="EMBL/GenBank/DDBJ databases">
        <authorList>
            <person name="Tagirdzhanova G."/>
        </authorList>
    </citation>
    <scope>NUCLEOTIDE SEQUENCE</scope>
</reference>
<gene>
    <name evidence="1" type="ORF">HETSPECPRED_008296</name>
</gene>
<accession>A0A8H3FTY3</accession>
<evidence type="ECO:0000313" key="2">
    <source>
        <dbReference type="Proteomes" id="UP000664521"/>
    </source>
</evidence>
<evidence type="ECO:0000313" key="1">
    <source>
        <dbReference type="EMBL" id="CAF9932201.1"/>
    </source>
</evidence>
<keyword evidence="2" id="KW-1185">Reference proteome</keyword>
<name>A0A8H3FTY3_9LECA</name>
<dbReference type="OrthoDB" id="10613020at2759"/>
<protein>
    <submittedName>
        <fullName evidence="1">Uncharacterized protein</fullName>
    </submittedName>
</protein>
<proteinExistence type="predicted"/>
<sequence>MEAESSRREWETILRVQRMFKEVKRPQKDPVLIALERRKDIEFKNRSTKGSFELHQAYRASLLRFYDTTARLPNHGGIPPTDLPNLLKIFDGSHDHKDNIQAWWQRRNALIHIQRARHRAGVPLETDSWEGWPLPSRTDVMLEELCLAEAEEAGAVDEVVYYEGGERRVRAWIGVAEPLTEEEQEKIKGRWEMHMHEIDPVPDNLDLEYENKYED</sequence>
<dbReference type="EMBL" id="CAJPDS010000062">
    <property type="protein sequence ID" value="CAF9932201.1"/>
    <property type="molecule type" value="Genomic_DNA"/>
</dbReference>
<comment type="caution">
    <text evidence="1">The sequence shown here is derived from an EMBL/GenBank/DDBJ whole genome shotgun (WGS) entry which is preliminary data.</text>
</comment>
<organism evidence="1 2">
    <name type="scientific">Heterodermia speciosa</name>
    <dbReference type="NCBI Taxonomy" id="116794"/>
    <lineage>
        <taxon>Eukaryota</taxon>
        <taxon>Fungi</taxon>
        <taxon>Dikarya</taxon>
        <taxon>Ascomycota</taxon>
        <taxon>Pezizomycotina</taxon>
        <taxon>Lecanoromycetes</taxon>
        <taxon>OSLEUM clade</taxon>
        <taxon>Lecanoromycetidae</taxon>
        <taxon>Caliciales</taxon>
        <taxon>Physciaceae</taxon>
        <taxon>Heterodermia</taxon>
    </lineage>
</organism>
<dbReference type="AlphaFoldDB" id="A0A8H3FTY3"/>